<feature type="signal peptide" evidence="1">
    <location>
        <begin position="1"/>
        <end position="18"/>
    </location>
</feature>
<evidence type="ECO:0000313" key="2">
    <source>
        <dbReference type="EMBL" id="KAH6595132.1"/>
    </source>
</evidence>
<dbReference type="Proteomes" id="UP001648503">
    <property type="component" value="Unassembled WGS sequence"/>
</dbReference>
<protein>
    <submittedName>
        <fullName evidence="2">Uncharacterized protein</fullName>
    </submittedName>
</protein>
<dbReference type="EMBL" id="JAFCIX010000313">
    <property type="protein sequence ID" value="KAH6595132.1"/>
    <property type="molecule type" value="Genomic_DNA"/>
</dbReference>
<feature type="chain" id="PRO_5047244972" evidence="1">
    <location>
        <begin position="19"/>
        <end position="159"/>
    </location>
</feature>
<keyword evidence="1" id="KW-0732">Signal</keyword>
<name>A0ABQ8FE73_9FUNG</name>
<evidence type="ECO:0000313" key="3">
    <source>
        <dbReference type="Proteomes" id="UP001648503"/>
    </source>
</evidence>
<accession>A0ABQ8FE73</accession>
<evidence type="ECO:0000256" key="1">
    <source>
        <dbReference type="SAM" id="SignalP"/>
    </source>
</evidence>
<comment type="caution">
    <text evidence="2">The sequence shown here is derived from an EMBL/GenBank/DDBJ whole genome shotgun (WGS) entry which is preliminary data.</text>
</comment>
<reference evidence="2 3" key="1">
    <citation type="submission" date="2021-02" db="EMBL/GenBank/DDBJ databases">
        <title>Variation within the Batrachochytrium salamandrivorans European outbreak.</title>
        <authorList>
            <person name="Kelly M."/>
            <person name="Pasmans F."/>
            <person name="Shea T.P."/>
            <person name="Munoz J.F."/>
            <person name="Carranza S."/>
            <person name="Cuomo C.A."/>
            <person name="Martel A."/>
        </authorList>
    </citation>
    <scope>NUCLEOTIDE SEQUENCE [LARGE SCALE GENOMIC DNA]</scope>
    <source>
        <strain evidence="2 3">AMFP18/2</strain>
    </source>
</reference>
<sequence>MRLSTGIILSILSANVFAIEHPNDVHSSSLLARRAVMADTDGVFLQKRGDDEGKKKRPNQNIFLFLTLAKGGMSTQNLPLRMIPIQNPTLAMAMKRIPQTSLPISSIRMVGLRVEVKVSTQQVDSDQEESGFVDVIGGLPYQLIKYFKNKFNRGTSNPD</sequence>
<organism evidence="2 3">
    <name type="scientific">Batrachochytrium salamandrivorans</name>
    <dbReference type="NCBI Taxonomy" id="1357716"/>
    <lineage>
        <taxon>Eukaryota</taxon>
        <taxon>Fungi</taxon>
        <taxon>Fungi incertae sedis</taxon>
        <taxon>Chytridiomycota</taxon>
        <taxon>Chytridiomycota incertae sedis</taxon>
        <taxon>Chytridiomycetes</taxon>
        <taxon>Rhizophydiales</taxon>
        <taxon>Rhizophydiales incertae sedis</taxon>
        <taxon>Batrachochytrium</taxon>
    </lineage>
</organism>
<keyword evidence="3" id="KW-1185">Reference proteome</keyword>
<gene>
    <name evidence="2" type="ORF">BASA50_006118</name>
</gene>
<proteinExistence type="predicted"/>